<feature type="domain" description="Bacterial type II secretion system protein E" evidence="3">
    <location>
        <begin position="56"/>
        <end position="332"/>
    </location>
</feature>
<dbReference type="AlphaFoldDB" id="A0A7Z0EQH1"/>
<keyword evidence="5" id="KW-1185">Reference proteome</keyword>
<dbReference type="InterPro" id="IPR027417">
    <property type="entry name" value="P-loop_NTPase"/>
</dbReference>
<dbReference type="CDD" id="cd01130">
    <property type="entry name" value="VirB11-like_ATPase"/>
    <property type="match status" value="1"/>
</dbReference>
<dbReference type="InterPro" id="IPR022399">
    <property type="entry name" value="TadA-like_ATPase"/>
</dbReference>
<dbReference type="GO" id="GO:0016887">
    <property type="term" value="F:ATP hydrolysis activity"/>
    <property type="evidence" value="ECO:0007669"/>
    <property type="project" value="InterPro"/>
</dbReference>
<dbReference type="InterPro" id="IPR050921">
    <property type="entry name" value="T4SS_GSP_E_ATPase"/>
</dbReference>
<organism evidence="4 5">
    <name type="scientific">Nocardiopsis aegyptia</name>
    <dbReference type="NCBI Taxonomy" id="220378"/>
    <lineage>
        <taxon>Bacteria</taxon>
        <taxon>Bacillati</taxon>
        <taxon>Actinomycetota</taxon>
        <taxon>Actinomycetes</taxon>
        <taxon>Streptosporangiales</taxon>
        <taxon>Nocardiopsidaceae</taxon>
        <taxon>Nocardiopsis</taxon>
    </lineage>
</organism>
<sequence length="486" mass="50725">MSTRAADVTATVRDRLVDAGEPVTPATVAAALRAEGGVLGDTELLALTRRLAADLSGAGPLEALMTRGVTDILVNGPDEVWVDDGDGLHRADARFGSPDEVRRLAQRLAAQAGRRLDAAVPYVDARLPNGARLHAVLPPVAPDGACVSLRMPPRRVFGLDDLVACATLTPTGAALLRALVIARAPFLVSGGTGAGKTTVLSSLLSLVDAGERIVLAEDSPELRPEHPHVVRLQARPANIEGSGEVSLQVLVRQALRMRPDRLVVGEARGPEIVPMLGALNTGHGGGAGTLHANGAEDVPARIEALGCAAGLGRAAVHSQLAATRALVVHLVRDTRGRRLSELRVLRRDRSGLVHAVPAVAFTPDGVCREFTAVADLDARLGSRWRESNASGQGPVRLPTENPSARGPKAGTRDGPEPDWSRPPVGRDATAAAEDASARGRPGAAPSRPGRDRGDETTDRVAAPGRQNAEAGATPRGRWIGVGRDRR</sequence>
<accession>A0A7Z0EQH1</accession>
<protein>
    <submittedName>
        <fullName evidence="4">Pilus assembly protein CpaF</fullName>
    </submittedName>
</protein>
<dbReference type="EMBL" id="JACCFS010000001">
    <property type="protein sequence ID" value="NYJ35425.1"/>
    <property type="molecule type" value="Genomic_DNA"/>
</dbReference>
<dbReference type="NCBIfam" id="TIGR03819">
    <property type="entry name" value="heli_sec_ATPase"/>
    <property type="match status" value="1"/>
</dbReference>
<comment type="caution">
    <text evidence="4">The sequence shown here is derived from an EMBL/GenBank/DDBJ whole genome shotgun (WGS) entry which is preliminary data.</text>
</comment>
<evidence type="ECO:0000259" key="3">
    <source>
        <dbReference type="Pfam" id="PF00437"/>
    </source>
</evidence>
<dbReference type="Pfam" id="PF00437">
    <property type="entry name" value="T2SSE"/>
    <property type="match status" value="1"/>
</dbReference>
<evidence type="ECO:0000313" key="5">
    <source>
        <dbReference type="Proteomes" id="UP000572051"/>
    </source>
</evidence>
<dbReference type="PANTHER" id="PTHR30486">
    <property type="entry name" value="TWITCHING MOTILITY PROTEIN PILT"/>
    <property type="match status" value="1"/>
</dbReference>
<reference evidence="4 5" key="1">
    <citation type="submission" date="2020-07" db="EMBL/GenBank/DDBJ databases">
        <title>Sequencing the genomes of 1000 actinobacteria strains.</title>
        <authorList>
            <person name="Klenk H.-P."/>
        </authorList>
    </citation>
    <scope>NUCLEOTIDE SEQUENCE [LARGE SCALE GENOMIC DNA]</scope>
    <source>
        <strain evidence="4 5">DSM 44442</strain>
    </source>
</reference>
<dbReference type="Gene3D" id="3.30.450.380">
    <property type="match status" value="1"/>
</dbReference>
<gene>
    <name evidence="4" type="ORF">HNR10_003306</name>
</gene>
<dbReference type="Gene3D" id="3.40.50.300">
    <property type="entry name" value="P-loop containing nucleotide triphosphate hydrolases"/>
    <property type="match status" value="1"/>
</dbReference>
<dbReference type="PANTHER" id="PTHR30486:SF6">
    <property type="entry name" value="TYPE IV PILUS RETRACTATION ATPASE PILT"/>
    <property type="match status" value="1"/>
</dbReference>
<feature type="compositionally biased region" description="Basic and acidic residues" evidence="2">
    <location>
        <begin position="410"/>
        <end position="419"/>
    </location>
</feature>
<dbReference type="Proteomes" id="UP000572051">
    <property type="component" value="Unassembled WGS sequence"/>
</dbReference>
<feature type="compositionally biased region" description="Basic and acidic residues" evidence="2">
    <location>
        <begin position="448"/>
        <end position="458"/>
    </location>
</feature>
<evidence type="ECO:0000313" key="4">
    <source>
        <dbReference type="EMBL" id="NYJ35425.1"/>
    </source>
</evidence>
<dbReference type="SUPFAM" id="SSF52540">
    <property type="entry name" value="P-loop containing nucleoside triphosphate hydrolases"/>
    <property type="match status" value="1"/>
</dbReference>
<dbReference type="InterPro" id="IPR001482">
    <property type="entry name" value="T2SS/T4SS_dom"/>
</dbReference>
<feature type="region of interest" description="Disordered" evidence="2">
    <location>
        <begin position="384"/>
        <end position="486"/>
    </location>
</feature>
<comment type="similarity">
    <text evidence="1">Belongs to the GSP E family.</text>
</comment>
<name>A0A7Z0EQH1_9ACTN</name>
<proteinExistence type="inferred from homology"/>
<evidence type="ECO:0000256" key="1">
    <source>
        <dbReference type="ARBA" id="ARBA00006611"/>
    </source>
</evidence>
<evidence type="ECO:0000256" key="2">
    <source>
        <dbReference type="SAM" id="MobiDB-lite"/>
    </source>
</evidence>